<dbReference type="Pfam" id="PF15007">
    <property type="entry name" value="CEP44"/>
    <property type="match status" value="1"/>
</dbReference>
<dbReference type="STRING" id="1754192.A0A1Y1XMN2"/>
<organism evidence="11 12">
    <name type="scientific">Anaeromyces robustus</name>
    <dbReference type="NCBI Taxonomy" id="1754192"/>
    <lineage>
        <taxon>Eukaryota</taxon>
        <taxon>Fungi</taxon>
        <taxon>Fungi incertae sedis</taxon>
        <taxon>Chytridiomycota</taxon>
        <taxon>Chytridiomycota incertae sedis</taxon>
        <taxon>Neocallimastigomycetes</taxon>
        <taxon>Neocallimastigales</taxon>
        <taxon>Neocallimastigaceae</taxon>
        <taxon>Anaeromyces</taxon>
    </lineage>
</organism>
<keyword evidence="5" id="KW-0963">Cytoplasm</keyword>
<name>A0A1Y1XMN2_9FUNG</name>
<dbReference type="PANTHER" id="PTHR31477:SF1">
    <property type="entry name" value="CENTROSOMAL PROTEIN OF 44 KDA"/>
    <property type="match status" value="1"/>
</dbReference>
<dbReference type="InterPro" id="IPR029157">
    <property type="entry name" value="CEP44_CC"/>
</dbReference>
<feature type="coiled-coil region" evidence="9">
    <location>
        <begin position="292"/>
        <end position="360"/>
    </location>
</feature>
<evidence type="ECO:0000313" key="11">
    <source>
        <dbReference type="EMBL" id="ORX86988.1"/>
    </source>
</evidence>
<evidence type="ECO:0000256" key="1">
    <source>
        <dbReference type="ARBA" id="ARBA00004114"/>
    </source>
</evidence>
<keyword evidence="12" id="KW-1185">Reference proteome</keyword>
<feature type="domain" description="Centrosomal CEP44" evidence="10">
    <location>
        <begin position="5"/>
        <end position="127"/>
    </location>
</feature>
<evidence type="ECO:0000256" key="7">
    <source>
        <dbReference type="ARBA" id="ARBA00023212"/>
    </source>
</evidence>
<evidence type="ECO:0000256" key="8">
    <source>
        <dbReference type="ARBA" id="ARBA00046235"/>
    </source>
</evidence>
<dbReference type="AlphaFoldDB" id="A0A1Y1XMN2"/>
<evidence type="ECO:0000256" key="6">
    <source>
        <dbReference type="ARBA" id="ARBA00023054"/>
    </source>
</evidence>
<sequence length="520" mass="60618">MSTGDLRNNLYKLQSKLKKIEFHGYLNCISLGKGDPESFLPLFHFILLDAYPLLADYFASKGYNLYGKKDTRFIECIYKLLRDEFTYKPAITKEQFFSLGFSERKIILTCDIIDMCIELNKKLIRVEYNKSYTTKKSQNFGMKKRNKTKNFNSINSYDYDDKLNFHNPINISNNYPINSKRELYDDDDEMSNKHEKIYQNELDGVMQYPPSRFLKPAWSDENYHNKLEKNSLINEESNYNGNETPINDDYNKPEIINDYDKGIDNNNNNNVKYNYNENNESLDTRDELISYIKLLLESNDEIKKSINSLSERLTILELKVENIPPSSINSSQTENNIMKIKNIIEKEKSLTEENTAMKKKETINNSNVDNTSILEDIIYENDNNSLINNDASLIQEQCVAEEVSIDESIPSSKPSISVQRSTYSQNSSTSDVCNIKPFYNKNNNQEESFKIEFKSNINYLKDSNYQVFKSNNNNIETNTERLNNNISNYEPTEKNALDYLEKVAQNLKETKNIFIDNISC</sequence>
<dbReference type="EMBL" id="MCFG01000014">
    <property type="protein sequence ID" value="ORX86988.1"/>
    <property type="molecule type" value="Genomic_DNA"/>
</dbReference>
<keyword evidence="6 9" id="KW-0175">Coiled coil</keyword>
<evidence type="ECO:0000259" key="10">
    <source>
        <dbReference type="Pfam" id="PF15007"/>
    </source>
</evidence>
<reference evidence="11 12" key="1">
    <citation type="submission" date="2016-08" db="EMBL/GenBank/DDBJ databases">
        <title>A Parts List for Fungal Cellulosomes Revealed by Comparative Genomics.</title>
        <authorList>
            <consortium name="DOE Joint Genome Institute"/>
            <person name="Haitjema C.H."/>
            <person name="Gilmore S.P."/>
            <person name="Henske J.K."/>
            <person name="Solomon K.V."/>
            <person name="De Groot R."/>
            <person name="Kuo A."/>
            <person name="Mondo S.J."/>
            <person name="Salamov A.A."/>
            <person name="Labutti K."/>
            <person name="Zhao Z."/>
            <person name="Chiniquy J."/>
            <person name="Barry K."/>
            <person name="Brewer H.M."/>
            <person name="Purvine S.O."/>
            <person name="Wright A.T."/>
            <person name="Boxma B."/>
            <person name="Van Alen T."/>
            <person name="Hackstein J.H."/>
            <person name="Baker S.E."/>
            <person name="Grigoriev I.V."/>
            <person name="O'Malley M.A."/>
        </authorList>
    </citation>
    <scope>NUCLEOTIDE SEQUENCE [LARGE SCALE GENOMIC DNA]</scope>
    <source>
        <strain evidence="11 12">S4</strain>
    </source>
</reference>
<evidence type="ECO:0000256" key="2">
    <source>
        <dbReference type="ARBA" id="ARBA00004214"/>
    </source>
</evidence>
<dbReference type="Proteomes" id="UP000193944">
    <property type="component" value="Unassembled WGS sequence"/>
</dbReference>
<comment type="caution">
    <text evidence="11">The sequence shown here is derived from an EMBL/GenBank/DDBJ whole genome shotgun (WGS) entry which is preliminary data.</text>
</comment>
<dbReference type="GO" id="GO:0000922">
    <property type="term" value="C:spindle pole"/>
    <property type="evidence" value="ECO:0007669"/>
    <property type="project" value="UniProtKB-SubCell"/>
</dbReference>
<dbReference type="PANTHER" id="PTHR31477">
    <property type="entry name" value="CENTROSOMAL PROTEIN OF 44 KDA"/>
    <property type="match status" value="1"/>
</dbReference>
<evidence type="ECO:0000313" key="12">
    <source>
        <dbReference type="Proteomes" id="UP000193944"/>
    </source>
</evidence>
<keyword evidence="7" id="KW-0206">Cytoskeleton</keyword>
<comment type="subcellular location">
    <subcellularLocation>
        <location evidence="1">Cytoplasm</location>
        <location evidence="1">Cytoskeleton</location>
        <location evidence="1">Microtubule organizing center</location>
        <location evidence="1">Centrosome</location>
        <location evidence="1">Centriole</location>
    </subcellularLocation>
    <subcellularLocation>
        <location evidence="3">Cytoplasm</location>
        <location evidence="3">Cytoskeleton</location>
        <location evidence="3">Spindle pole</location>
    </subcellularLocation>
    <subcellularLocation>
        <location evidence="2">Midbody</location>
    </subcellularLocation>
</comment>
<dbReference type="InterPro" id="IPR033603">
    <property type="entry name" value="CEP44"/>
</dbReference>
<gene>
    <name evidence="11" type="ORF">BCR32DRAFT_289656</name>
</gene>
<evidence type="ECO:0000256" key="5">
    <source>
        <dbReference type="ARBA" id="ARBA00022490"/>
    </source>
</evidence>
<comment type="function">
    <text evidence="8">Centriole-enriched microtubule-binding protein involved in centriole biogenesis. In collaboration with CEP295 and POC1B, is required for the centriole-to-centrosome conversion by ensuring the formation of bona fide centriole wall. Functions as a linker component that maintains centrosome cohesion. Associates with CROCC and regulates its stability and localization to the centrosome.</text>
</comment>
<dbReference type="OrthoDB" id="259598at2759"/>
<accession>A0A1Y1XMN2</accession>
<dbReference type="GO" id="GO:0005814">
    <property type="term" value="C:centriole"/>
    <property type="evidence" value="ECO:0007669"/>
    <property type="project" value="UniProtKB-SubCell"/>
</dbReference>
<evidence type="ECO:0000256" key="3">
    <source>
        <dbReference type="ARBA" id="ARBA00004647"/>
    </source>
</evidence>
<protein>
    <recommendedName>
        <fullName evidence="4">Centrosomal protein of 44 kDa</fullName>
    </recommendedName>
</protein>
<dbReference type="GO" id="GO:0030496">
    <property type="term" value="C:midbody"/>
    <property type="evidence" value="ECO:0007669"/>
    <property type="project" value="UniProtKB-SubCell"/>
</dbReference>
<evidence type="ECO:0000256" key="4">
    <source>
        <dbReference type="ARBA" id="ARBA00014053"/>
    </source>
</evidence>
<proteinExistence type="predicted"/>
<evidence type="ECO:0000256" key="9">
    <source>
        <dbReference type="SAM" id="Coils"/>
    </source>
</evidence>
<reference evidence="11 12" key="2">
    <citation type="submission" date="2016-08" db="EMBL/GenBank/DDBJ databases">
        <title>Pervasive Adenine N6-methylation of Active Genes in Fungi.</title>
        <authorList>
            <consortium name="DOE Joint Genome Institute"/>
            <person name="Mondo S.J."/>
            <person name="Dannebaum R.O."/>
            <person name="Kuo R.C."/>
            <person name="Labutti K."/>
            <person name="Haridas S."/>
            <person name="Kuo A."/>
            <person name="Salamov A."/>
            <person name="Ahrendt S.R."/>
            <person name="Lipzen A."/>
            <person name="Sullivan W."/>
            <person name="Andreopoulos W.B."/>
            <person name="Clum A."/>
            <person name="Lindquist E."/>
            <person name="Daum C."/>
            <person name="Ramamoorthy G.K."/>
            <person name="Gryganskyi A."/>
            <person name="Culley D."/>
            <person name="Magnuson J.K."/>
            <person name="James T.Y."/>
            <person name="O'Malley M.A."/>
            <person name="Stajich J.E."/>
            <person name="Spatafora J.W."/>
            <person name="Visel A."/>
            <person name="Grigoriev I.V."/>
        </authorList>
    </citation>
    <scope>NUCLEOTIDE SEQUENCE [LARGE SCALE GENOMIC DNA]</scope>
    <source>
        <strain evidence="11 12">S4</strain>
    </source>
</reference>